<feature type="signal peptide" evidence="2">
    <location>
        <begin position="1"/>
        <end position="30"/>
    </location>
</feature>
<organism evidence="3 4">
    <name type="scientific">Streptomyces olindensis</name>
    <dbReference type="NCBI Taxonomy" id="358823"/>
    <lineage>
        <taxon>Bacteria</taxon>
        <taxon>Bacillati</taxon>
        <taxon>Actinomycetota</taxon>
        <taxon>Actinomycetes</taxon>
        <taxon>Kitasatosporales</taxon>
        <taxon>Streptomycetaceae</taxon>
        <taxon>Streptomyces</taxon>
    </lineage>
</organism>
<feature type="chain" id="PRO_5046200164" description="Lipoprotein" evidence="2">
    <location>
        <begin position="31"/>
        <end position="258"/>
    </location>
</feature>
<evidence type="ECO:0000313" key="3">
    <source>
        <dbReference type="EMBL" id="MEU2269918.1"/>
    </source>
</evidence>
<gene>
    <name evidence="3" type="ORF">ABZ568_26655</name>
</gene>
<proteinExistence type="predicted"/>
<evidence type="ECO:0000256" key="1">
    <source>
        <dbReference type="SAM" id="MobiDB-lite"/>
    </source>
</evidence>
<feature type="region of interest" description="Disordered" evidence="1">
    <location>
        <begin position="215"/>
        <end position="258"/>
    </location>
</feature>
<feature type="compositionally biased region" description="Acidic residues" evidence="1">
    <location>
        <begin position="231"/>
        <end position="245"/>
    </location>
</feature>
<accession>A0ABV2Y0Z4</accession>
<name>A0ABV2Y0Z4_9ACTN</name>
<evidence type="ECO:0000313" key="4">
    <source>
        <dbReference type="Proteomes" id="UP001550603"/>
    </source>
</evidence>
<keyword evidence="2" id="KW-0732">Signal</keyword>
<dbReference type="EMBL" id="JBEYBN010000043">
    <property type="protein sequence ID" value="MEU2269918.1"/>
    <property type="molecule type" value="Genomic_DNA"/>
</dbReference>
<evidence type="ECO:0000256" key="2">
    <source>
        <dbReference type="SAM" id="SignalP"/>
    </source>
</evidence>
<comment type="caution">
    <text evidence="3">The sequence shown here is derived from an EMBL/GenBank/DDBJ whole genome shotgun (WGS) entry which is preliminary data.</text>
</comment>
<dbReference type="Proteomes" id="UP001550603">
    <property type="component" value="Unassembled WGS sequence"/>
</dbReference>
<dbReference type="RefSeq" id="WP_359791252.1">
    <property type="nucleotide sequence ID" value="NZ_JBEYBN010000043.1"/>
</dbReference>
<protein>
    <recommendedName>
        <fullName evidence="5">Lipoprotein</fullName>
    </recommendedName>
</protein>
<evidence type="ECO:0008006" key="5">
    <source>
        <dbReference type="Google" id="ProtNLM"/>
    </source>
</evidence>
<sequence length="258" mass="27067">MKSGGFLRALAAAAVIGAVAAGIATSSASAEGSSSAAGSSAHRDAHPERVVHGREDFSFSTVNALVGTSPVLVRGTVLSAEPGRKVGSAEDGGIDQARNVKLRVDAVMKNSGYEVPSTITVEEWGWDGAGNAYQMEHLTWSQVGDTGYFFLDKDVMLTTWRYVSSQGRVLVKDGLTKSSADPEGPLFPLIEGRTNTDFYAELKRLLDPANAGQLTVLPQPVPANGDQQNEVPDDGASEPVPDDSTNDGSEPTPYPSST</sequence>
<reference evidence="3 4" key="1">
    <citation type="submission" date="2024-06" db="EMBL/GenBank/DDBJ databases">
        <title>The Natural Products Discovery Center: Release of the First 8490 Sequenced Strains for Exploring Actinobacteria Biosynthetic Diversity.</title>
        <authorList>
            <person name="Kalkreuter E."/>
            <person name="Kautsar S.A."/>
            <person name="Yang D."/>
            <person name="Bader C.D."/>
            <person name="Teijaro C.N."/>
            <person name="Fluegel L."/>
            <person name="Davis C.M."/>
            <person name="Simpson J.R."/>
            <person name="Lauterbach L."/>
            <person name="Steele A.D."/>
            <person name="Gui C."/>
            <person name="Meng S."/>
            <person name="Li G."/>
            <person name="Viehrig K."/>
            <person name="Ye F."/>
            <person name="Su P."/>
            <person name="Kiefer A.F."/>
            <person name="Nichols A."/>
            <person name="Cepeda A.J."/>
            <person name="Yan W."/>
            <person name="Fan B."/>
            <person name="Jiang Y."/>
            <person name="Adhikari A."/>
            <person name="Zheng C.-J."/>
            <person name="Schuster L."/>
            <person name="Cowan T.M."/>
            <person name="Smanski M.J."/>
            <person name="Chevrette M.G."/>
            <person name="De Carvalho L.P.S."/>
            <person name="Shen B."/>
        </authorList>
    </citation>
    <scope>NUCLEOTIDE SEQUENCE [LARGE SCALE GENOMIC DNA]</scope>
    <source>
        <strain evidence="3 4">NPDC019583</strain>
    </source>
</reference>
<keyword evidence="4" id="KW-1185">Reference proteome</keyword>